<dbReference type="Proteomes" id="UP000229674">
    <property type="component" value="Unassembled WGS sequence"/>
</dbReference>
<evidence type="ECO:0000256" key="3">
    <source>
        <dbReference type="ARBA" id="ARBA00023274"/>
    </source>
</evidence>
<evidence type="ECO:0000256" key="2">
    <source>
        <dbReference type="ARBA" id="ARBA00022980"/>
    </source>
</evidence>
<protein>
    <recommendedName>
        <fullName evidence="4">50S ribosomal protein L19</fullName>
    </recommendedName>
</protein>
<evidence type="ECO:0000256" key="4">
    <source>
        <dbReference type="RuleBase" id="RU000559"/>
    </source>
</evidence>
<reference evidence="6" key="1">
    <citation type="submission" date="2017-09" db="EMBL/GenBank/DDBJ databases">
        <title>Depth-based differentiation of microbial function through sediment-hosted aquifers and enrichment of novel symbionts in the deep terrestrial subsurface.</title>
        <authorList>
            <person name="Probst A.J."/>
            <person name="Ladd B."/>
            <person name="Jarett J.K."/>
            <person name="Geller-Mcgrath D.E."/>
            <person name="Sieber C.M.K."/>
            <person name="Emerson J.B."/>
            <person name="Anantharaman K."/>
            <person name="Thomas B.C."/>
            <person name="Malmstrom R."/>
            <person name="Stieglmeier M."/>
            <person name="Klingl A."/>
            <person name="Woyke T."/>
            <person name="Ryan C.M."/>
            <person name="Banfield J.F."/>
        </authorList>
    </citation>
    <scope>NUCLEOTIDE SEQUENCE [LARGE SCALE GENOMIC DNA]</scope>
</reference>
<evidence type="ECO:0000313" key="6">
    <source>
        <dbReference type="Proteomes" id="UP000229674"/>
    </source>
</evidence>
<evidence type="ECO:0000313" key="5">
    <source>
        <dbReference type="EMBL" id="PJC65511.1"/>
    </source>
</evidence>
<comment type="similarity">
    <text evidence="1 4">Belongs to the bacterial ribosomal protein bL19 family.</text>
</comment>
<dbReference type="Pfam" id="PF01245">
    <property type="entry name" value="Ribosomal_L19"/>
    <property type="match status" value="1"/>
</dbReference>
<proteinExistence type="inferred from homology"/>
<comment type="function">
    <text evidence="4">This protein is located at the 30S-50S ribosomal subunit interface and may play a role in the structure and function of the aminoacyl-tRNA binding site.</text>
</comment>
<keyword evidence="3 4" id="KW-0687">Ribonucleoprotein</keyword>
<organism evidence="5 6">
    <name type="scientific">Candidatus Colwellbacteria bacterium CG_4_9_14_0_2_um_filter_50_12</name>
    <dbReference type="NCBI Taxonomy" id="1974538"/>
    <lineage>
        <taxon>Bacteria</taxon>
        <taxon>Candidatus Colwelliibacteriota</taxon>
    </lineage>
</organism>
<dbReference type="PANTHER" id="PTHR15680:SF9">
    <property type="entry name" value="LARGE RIBOSOMAL SUBUNIT PROTEIN BL19M"/>
    <property type="match status" value="1"/>
</dbReference>
<dbReference type="InterPro" id="IPR001857">
    <property type="entry name" value="Ribosomal_bL19"/>
</dbReference>
<dbReference type="InterPro" id="IPR038657">
    <property type="entry name" value="Ribosomal_bL19_sf"/>
</dbReference>
<dbReference type="Gene3D" id="2.30.30.790">
    <property type="match status" value="1"/>
</dbReference>
<dbReference type="EMBL" id="PFQX01000011">
    <property type="protein sequence ID" value="PJC65511.1"/>
    <property type="molecule type" value="Genomic_DNA"/>
</dbReference>
<dbReference type="PANTHER" id="PTHR15680">
    <property type="entry name" value="RIBOSOMAL PROTEIN L19"/>
    <property type="match status" value="1"/>
</dbReference>
<comment type="caution">
    <text evidence="5">The sequence shown here is derived from an EMBL/GenBank/DDBJ whole genome shotgun (WGS) entry which is preliminary data.</text>
</comment>
<name>A0A2M8G1M0_9BACT</name>
<gene>
    <name evidence="5" type="ORF">CO020_00225</name>
</gene>
<dbReference type="GO" id="GO:0022625">
    <property type="term" value="C:cytosolic large ribosomal subunit"/>
    <property type="evidence" value="ECO:0007669"/>
    <property type="project" value="TreeGrafter"/>
</dbReference>
<dbReference type="GO" id="GO:0006412">
    <property type="term" value="P:translation"/>
    <property type="evidence" value="ECO:0007669"/>
    <property type="project" value="InterPro"/>
</dbReference>
<dbReference type="InterPro" id="IPR008991">
    <property type="entry name" value="Translation_prot_SH3-like_sf"/>
</dbReference>
<dbReference type="PRINTS" id="PR00061">
    <property type="entry name" value="RIBOSOMALL19"/>
</dbReference>
<dbReference type="AlphaFoldDB" id="A0A2M8G1M0"/>
<dbReference type="GO" id="GO:0003735">
    <property type="term" value="F:structural constituent of ribosome"/>
    <property type="evidence" value="ECO:0007669"/>
    <property type="project" value="InterPro"/>
</dbReference>
<sequence>MIDKEILVKIKSGSRVKVHEKSGSTFEGIVIARKHGEEPGATMTVRAVVADVGVEKVYPVHSPTIEKVEVLSSPKKVHRSKLYYLRNLSAKKTRQKLGSRGNS</sequence>
<keyword evidence="2 5" id="KW-0689">Ribosomal protein</keyword>
<accession>A0A2M8G1M0</accession>
<evidence type="ECO:0000256" key="1">
    <source>
        <dbReference type="ARBA" id="ARBA00005781"/>
    </source>
</evidence>
<dbReference type="SUPFAM" id="SSF50104">
    <property type="entry name" value="Translation proteins SH3-like domain"/>
    <property type="match status" value="1"/>
</dbReference>